<dbReference type="AlphaFoldDB" id="A0A418X9K2"/>
<dbReference type="OrthoDB" id="6310849at2"/>
<organism evidence="1 2">
    <name type="scientific">Pseudomonas cavernicola</name>
    <dbReference type="NCBI Taxonomy" id="2320866"/>
    <lineage>
        <taxon>Bacteria</taxon>
        <taxon>Pseudomonadati</taxon>
        <taxon>Pseudomonadota</taxon>
        <taxon>Gammaproteobacteria</taxon>
        <taxon>Pseudomonadales</taxon>
        <taxon>Pseudomonadaceae</taxon>
        <taxon>Pseudomonas</taxon>
    </lineage>
</organism>
<accession>A0A418X9K2</accession>
<keyword evidence="2" id="KW-1185">Reference proteome</keyword>
<dbReference type="Proteomes" id="UP000284021">
    <property type="component" value="Unassembled WGS sequence"/>
</dbReference>
<proteinExistence type="predicted"/>
<dbReference type="EMBL" id="QYUR01000008">
    <property type="protein sequence ID" value="RJG09166.1"/>
    <property type="molecule type" value="Genomic_DNA"/>
</dbReference>
<evidence type="ECO:0000313" key="1">
    <source>
        <dbReference type="EMBL" id="RJG09166.1"/>
    </source>
</evidence>
<reference evidence="1 2" key="1">
    <citation type="submission" date="2018-09" db="EMBL/GenBank/DDBJ databases">
        <authorList>
            <person name="Zhu H."/>
        </authorList>
    </citation>
    <scope>NUCLEOTIDE SEQUENCE [LARGE SCALE GENOMIC DNA]</scope>
    <source>
        <strain evidence="1 2">K1S02-6</strain>
    </source>
</reference>
<sequence length="89" mass="9585">MAVDPLSGNGIFQSLSVVVAGPGGDSTPFIGKKPDGRRWPDTVHQQRAGSNCLLRFARIGRDFYAMEQQWGRAASFAAEPAQLARRPAA</sequence>
<evidence type="ECO:0000313" key="2">
    <source>
        <dbReference type="Proteomes" id="UP000284021"/>
    </source>
</evidence>
<comment type="caution">
    <text evidence="1">The sequence shown here is derived from an EMBL/GenBank/DDBJ whole genome shotgun (WGS) entry which is preliminary data.</text>
</comment>
<name>A0A418X9K2_9PSED</name>
<gene>
    <name evidence="1" type="ORF">D3879_25560</name>
</gene>
<protein>
    <submittedName>
        <fullName evidence="1">Uncharacterized protein</fullName>
    </submittedName>
</protein>
<dbReference type="RefSeq" id="WP_119956961.1">
    <property type="nucleotide sequence ID" value="NZ_QYUR01000008.1"/>
</dbReference>